<sequence length="358" mass="40057">MPGDWARCPKASASMLEKGRSTAQQKWIVVSSHRYNHVCGLNIHPQHAMLITLTVRSSRTNAKIAFIAEPTECPLREHVSGIQVENTIDKSQERILYDSRHKMAGWNTFKILGILVPAIAVILALARSGIWPNGLFPIKSNAKAEVSHPKIYTLSNDPVVVYVKDFINAEEAAGLVALTKGRFSPSPMWDNDGKPHIDKAYRHSMTARLDRTDRVIKTIEARARSFPFYSDVGDFMPIVVQNYGTAGQYRDHYDWFDDANVVGGNIASTFFVYIHANCTGGGTNFPRLTPPDDESWCEFIDCDRPLDEGVTFKPILGSAVYWENLNSDDTGHIRTLHAGMPVSSGNKMGMNMWTWKKV</sequence>
<keyword evidence="5" id="KW-0408">Iron</keyword>
<dbReference type="HOGENOM" id="CLU_058132_0_1_1"/>
<gene>
    <name evidence="8" type="ORF">PVAR5_2705</name>
</gene>
<organism evidence="8 9">
    <name type="scientific">Byssochlamys spectabilis (strain No. 5 / NBRC 109023)</name>
    <name type="common">Paecilomyces variotii</name>
    <dbReference type="NCBI Taxonomy" id="1356009"/>
    <lineage>
        <taxon>Eukaryota</taxon>
        <taxon>Fungi</taxon>
        <taxon>Dikarya</taxon>
        <taxon>Ascomycota</taxon>
        <taxon>Pezizomycotina</taxon>
        <taxon>Eurotiomycetes</taxon>
        <taxon>Eurotiomycetidae</taxon>
        <taxon>Eurotiales</taxon>
        <taxon>Thermoascaceae</taxon>
        <taxon>Paecilomyces</taxon>
    </lineage>
</organism>
<dbReference type="InterPro" id="IPR045054">
    <property type="entry name" value="P4HA-like"/>
</dbReference>
<dbReference type="PANTHER" id="PTHR10869">
    <property type="entry name" value="PROLYL 4-HYDROXYLASE ALPHA SUBUNIT"/>
    <property type="match status" value="1"/>
</dbReference>
<evidence type="ECO:0000256" key="2">
    <source>
        <dbReference type="ARBA" id="ARBA00022723"/>
    </source>
</evidence>
<keyword evidence="9" id="KW-1185">Reference proteome</keyword>
<dbReference type="SMART" id="SM00702">
    <property type="entry name" value="P4Hc"/>
    <property type="match status" value="1"/>
</dbReference>
<comment type="caution">
    <text evidence="8">The sequence shown here is derived from an EMBL/GenBank/DDBJ whole genome shotgun (WGS) entry which is preliminary data.</text>
</comment>
<dbReference type="GO" id="GO:0005783">
    <property type="term" value="C:endoplasmic reticulum"/>
    <property type="evidence" value="ECO:0007669"/>
    <property type="project" value="TreeGrafter"/>
</dbReference>
<keyword evidence="3" id="KW-0223">Dioxygenase</keyword>
<dbReference type="InParanoid" id="V5FBL3"/>
<keyword evidence="6" id="KW-1133">Transmembrane helix</keyword>
<accession>V5FBL3</accession>
<keyword evidence="6" id="KW-0472">Membrane</keyword>
<evidence type="ECO:0000313" key="8">
    <source>
        <dbReference type="EMBL" id="GAD94084.1"/>
    </source>
</evidence>
<dbReference type="AlphaFoldDB" id="V5FBL3"/>
<proteinExistence type="predicted"/>
<evidence type="ECO:0000256" key="3">
    <source>
        <dbReference type="ARBA" id="ARBA00022964"/>
    </source>
</evidence>
<keyword evidence="2" id="KW-0479">Metal-binding</keyword>
<evidence type="ECO:0000313" key="9">
    <source>
        <dbReference type="Proteomes" id="UP000018001"/>
    </source>
</evidence>
<reference evidence="9" key="1">
    <citation type="journal article" date="2014" name="Genome Announc.">
        <title>Draft genome sequence of the formaldehyde-resistant fungus Byssochlamys spectabilis No. 5 (anamorph Paecilomyces variotii No. 5) (NBRC109023).</title>
        <authorList>
            <person name="Oka T."/>
            <person name="Ekino K."/>
            <person name="Fukuda K."/>
            <person name="Nomura Y."/>
        </authorList>
    </citation>
    <scope>NUCLEOTIDE SEQUENCE [LARGE SCALE GENOMIC DNA]</scope>
    <source>
        <strain evidence="9">No. 5 / NBRC 109023</strain>
    </source>
</reference>
<dbReference type="InterPro" id="IPR006620">
    <property type="entry name" value="Pro_4_hyd_alph"/>
</dbReference>
<evidence type="ECO:0000256" key="1">
    <source>
        <dbReference type="ARBA" id="ARBA00001961"/>
    </source>
</evidence>
<dbReference type="GO" id="GO:0031418">
    <property type="term" value="F:L-ascorbic acid binding"/>
    <property type="evidence" value="ECO:0007669"/>
    <property type="project" value="InterPro"/>
</dbReference>
<evidence type="ECO:0000256" key="6">
    <source>
        <dbReference type="SAM" id="Phobius"/>
    </source>
</evidence>
<feature type="transmembrane region" description="Helical" evidence="6">
    <location>
        <begin position="109"/>
        <end position="131"/>
    </location>
</feature>
<protein>
    <submittedName>
        <fullName evidence="8">Prolyl 4-hydroxylase alpha subunit, putative</fullName>
    </submittedName>
</protein>
<evidence type="ECO:0000256" key="4">
    <source>
        <dbReference type="ARBA" id="ARBA00023002"/>
    </source>
</evidence>
<feature type="domain" description="Prolyl 4-hydroxylase alpha subunit" evidence="7">
    <location>
        <begin position="158"/>
        <end position="355"/>
    </location>
</feature>
<dbReference type="eggNOG" id="KOG1591">
    <property type="taxonomic scope" value="Eukaryota"/>
</dbReference>
<dbReference type="PANTHER" id="PTHR10869:SF246">
    <property type="entry name" value="TRANSMEMBRANE PROLYL 4-HYDROXYLASE"/>
    <property type="match status" value="1"/>
</dbReference>
<evidence type="ECO:0000259" key="7">
    <source>
        <dbReference type="SMART" id="SM00702"/>
    </source>
</evidence>
<comment type="cofactor">
    <cofactor evidence="1">
        <name>L-ascorbate</name>
        <dbReference type="ChEBI" id="CHEBI:38290"/>
    </cofactor>
</comment>
<dbReference type="Proteomes" id="UP000018001">
    <property type="component" value="Unassembled WGS sequence"/>
</dbReference>
<dbReference type="Pfam" id="PF13640">
    <property type="entry name" value="2OG-FeII_Oxy_3"/>
    <property type="match status" value="1"/>
</dbReference>
<dbReference type="GO" id="GO:0004656">
    <property type="term" value="F:procollagen-proline 4-dioxygenase activity"/>
    <property type="evidence" value="ECO:0007669"/>
    <property type="project" value="TreeGrafter"/>
</dbReference>
<evidence type="ECO:0000256" key="5">
    <source>
        <dbReference type="ARBA" id="ARBA00023004"/>
    </source>
</evidence>
<dbReference type="EMBL" id="BAUL01000079">
    <property type="protein sequence ID" value="GAD94084.1"/>
    <property type="molecule type" value="Genomic_DNA"/>
</dbReference>
<keyword evidence="4" id="KW-0560">Oxidoreductase</keyword>
<dbReference type="InterPro" id="IPR044862">
    <property type="entry name" value="Pro_4_hyd_alph_FE2OG_OXY"/>
</dbReference>
<keyword evidence="6" id="KW-0812">Transmembrane</keyword>
<dbReference type="OrthoDB" id="420380at2759"/>
<dbReference type="Gene3D" id="2.60.120.620">
    <property type="entry name" value="q2cbj1_9rhob like domain"/>
    <property type="match status" value="1"/>
</dbReference>
<name>V5FBL3_BYSSN</name>
<dbReference type="GO" id="GO:0005506">
    <property type="term" value="F:iron ion binding"/>
    <property type="evidence" value="ECO:0007669"/>
    <property type="project" value="InterPro"/>
</dbReference>